<dbReference type="AlphaFoldDB" id="W0V1D0"/>
<keyword evidence="3" id="KW-1185">Reference proteome</keyword>
<accession>W0V1D0</accession>
<dbReference type="RefSeq" id="WP_038489322.1">
    <property type="nucleotide sequence ID" value="NZ_BCTH01000029.1"/>
</dbReference>
<dbReference type="STRING" id="1349767.GJA_1026"/>
<dbReference type="PATRIC" id="fig|1349767.4.peg.2754"/>
<proteinExistence type="predicted"/>
<protein>
    <submittedName>
        <fullName evidence="2">Uncharacterized protein</fullName>
    </submittedName>
</protein>
<evidence type="ECO:0000256" key="1">
    <source>
        <dbReference type="SAM" id="MobiDB-lite"/>
    </source>
</evidence>
<dbReference type="Proteomes" id="UP000027604">
    <property type="component" value="Chromosome I"/>
</dbReference>
<dbReference type="HOGENOM" id="CLU_2954335_0_0_4"/>
<dbReference type="EMBL" id="HG322949">
    <property type="protein sequence ID" value="CDG81681.1"/>
    <property type="molecule type" value="Genomic_DNA"/>
</dbReference>
<gene>
    <name evidence="2" type="ORF">GJA_1026</name>
</gene>
<evidence type="ECO:0000313" key="2">
    <source>
        <dbReference type="EMBL" id="CDG81681.1"/>
    </source>
</evidence>
<organism evidence="2 3">
    <name type="scientific">Janthinobacterium agaricidamnosum NBRC 102515 = DSM 9628</name>
    <dbReference type="NCBI Taxonomy" id="1349767"/>
    <lineage>
        <taxon>Bacteria</taxon>
        <taxon>Pseudomonadati</taxon>
        <taxon>Pseudomonadota</taxon>
        <taxon>Betaproteobacteria</taxon>
        <taxon>Burkholderiales</taxon>
        <taxon>Oxalobacteraceae</taxon>
        <taxon>Janthinobacterium</taxon>
    </lineage>
</organism>
<reference evidence="2 3" key="1">
    <citation type="journal article" date="2015" name="Genome Announc.">
        <title>Genome Sequence of Mushroom Soft-Rot Pathogen Janthinobacterium agaricidamnosum.</title>
        <authorList>
            <person name="Graupner K."/>
            <person name="Lackner G."/>
            <person name="Hertweck C."/>
        </authorList>
    </citation>
    <scope>NUCLEOTIDE SEQUENCE [LARGE SCALE GENOMIC DNA]</scope>
    <source>
        <strain evidence="3">NBRC 102515 / DSM 9628</strain>
    </source>
</reference>
<name>W0V1D0_9BURK</name>
<feature type="region of interest" description="Disordered" evidence="1">
    <location>
        <begin position="23"/>
        <end position="59"/>
    </location>
</feature>
<evidence type="ECO:0000313" key="3">
    <source>
        <dbReference type="Proteomes" id="UP000027604"/>
    </source>
</evidence>
<dbReference type="KEGG" id="jag:GJA_1026"/>
<sequence length="59" mass="6314">MASPCWNWPAASYDDLLLVVSGESSVASENSPPQPDADDIARDTSKLKGQARCAYDGKQ</sequence>